<dbReference type="Gene3D" id="3.40.1280.30">
    <property type="match status" value="1"/>
</dbReference>
<dbReference type="PANTHER" id="PTHR13563:SF13">
    <property type="entry name" value="TRNA METHYLTRANSFERASE 10 HOMOLOG A"/>
    <property type="match status" value="1"/>
</dbReference>
<feature type="domain" description="SAM-dependent MTase TRM10-type" evidence="12">
    <location>
        <begin position="73"/>
        <end position="265"/>
    </location>
</feature>
<sequence>MTLENLTERAPGMSKNAWKRYLKEKRWEETRDQRREQRKEKLRLKKQERKQQQADLKEADNVDSTAIQHRNRPGRRILAPEDFAPYTLVIDCAFDELMIPKEVVSLSAQIVRAYSENRKIKHPLHLAVTSFNGRLKERFETNMKGAHALWKDIKFSSDPYEIPEDKSSVVYLSSDSPHTINELEPNKTYIIGGIVDKGRYKNLCHDKAVKQGIATAKLPISEYIEVSGRKVLTTNHVVEILLKWSELKDWKEAFMAVIPPRKIRTEQESAAKVPTSETEPENETENDATE</sequence>
<dbReference type="PANTHER" id="PTHR13563">
    <property type="entry name" value="TRNA (GUANINE-9-) METHYLTRANSFERASE"/>
    <property type="match status" value="1"/>
</dbReference>
<dbReference type="InterPro" id="IPR016653">
    <property type="entry name" value="TRM10/TRM10A"/>
</dbReference>
<dbReference type="Proteomes" id="UP000095023">
    <property type="component" value="Unassembled WGS sequence"/>
</dbReference>
<protein>
    <recommendedName>
        <fullName evidence="2">tRNA (guanine(9)-N1)-methyltransferase</fullName>
        <ecNumber evidence="1">2.1.1.221</ecNumber>
    </recommendedName>
    <alternativeName>
        <fullName evidence="7">tRNA methyltransferase 10</fullName>
    </alternativeName>
    <alternativeName>
        <fullName evidence="6">tRNA(m1G9)-methyltransferase</fullName>
    </alternativeName>
</protein>
<evidence type="ECO:0000256" key="6">
    <source>
        <dbReference type="ARBA" id="ARBA00031792"/>
    </source>
</evidence>
<feature type="compositionally biased region" description="Basic and acidic residues" evidence="11">
    <location>
        <begin position="28"/>
        <end position="39"/>
    </location>
</feature>
<evidence type="ECO:0000256" key="10">
    <source>
        <dbReference type="PIRSR" id="PIRSR016323-2"/>
    </source>
</evidence>
<gene>
    <name evidence="13" type="ORF">CANCADRAFT_27699</name>
</gene>
<accession>A0A1E4TCD6</accession>
<dbReference type="InterPro" id="IPR028564">
    <property type="entry name" value="MT_TRM10-typ"/>
</dbReference>
<name>A0A1E4TCD6_9ASCO</name>
<evidence type="ECO:0000256" key="2">
    <source>
        <dbReference type="ARBA" id="ARBA00020451"/>
    </source>
</evidence>
<keyword evidence="5" id="KW-0949">S-adenosyl-L-methionine</keyword>
<proteinExistence type="predicted"/>
<keyword evidence="3" id="KW-0489">Methyltransferase</keyword>
<dbReference type="GO" id="GO:0000049">
    <property type="term" value="F:tRNA binding"/>
    <property type="evidence" value="ECO:0007669"/>
    <property type="project" value="TreeGrafter"/>
</dbReference>
<keyword evidence="4" id="KW-0808">Transferase</keyword>
<dbReference type="PROSITE" id="PS51675">
    <property type="entry name" value="SAM_MT_TRM10"/>
    <property type="match status" value="1"/>
</dbReference>
<evidence type="ECO:0000256" key="7">
    <source>
        <dbReference type="ARBA" id="ARBA00032166"/>
    </source>
</evidence>
<evidence type="ECO:0000256" key="3">
    <source>
        <dbReference type="ARBA" id="ARBA00022603"/>
    </source>
</evidence>
<evidence type="ECO:0000313" key="13">
    <source>
        <dbReference type="EMBL" id="ODV89430.1"/>
    </source>
</evidence>
<feature type="active site" description="Proton acceptor" evidence="9">
    <location>
        <position position="196"/>
    </location>
</feature>
<feature type="binding site" evidence="10">
    <location>
        <position position="172"/>
    </location>
    <ligand>
        <name>S-adenosyl-L-methionine</name>
        <dbReference type="ChEBI" id="CHEBI:59789"/>
    </ligand>
</feature>
<feature type="compositionally biased region" description="Acidic residues" evidence="11">
    <location>
        <begin position="278"/>
        <end position="290"/>
    </location>
</feature>
<feature type="binding site" evidence="10">
    <location>
        <position position="204"/>
    </location>
    <ligand>
        <name>S-adenosyl-L-methionine</name>
        <dbReference type="ChEBI" id="CHEBI:59789"/>
    </ligand>
</feature>
<evidence type="ECO:0000256" key="4">
    <source>
        <dbReference type="ARBA" id="ARBA00022679"/>
    </source>
</evidence>
<organism evidence="13 14">
    <name type="scientific">Tortispora caseinolytica NRRL Y-17796</name>
    <dbReference type="NCBI Taxonomy" id="767744"/>
    <lineage>
        <taxon>Eukaryota</taxon>
        <taxon>Fungi</taxon>
        <taxon>Dikarya</taxon>
        <taxon>Ascomycota</taxon>
        <taxon>Saccharomycotina</taxon>
        <taxon>Trigonopsidomycetes</taxon>
        <taxon>Trigonopsidales</taxon>
        <taxon>Trigonopsidaceae</taxon>
        <taxon>Tortispora</taxon>
    </lineage>
</organism>
<comment type="catalytic activity">
    <reaction evidence="8">
        <text>guanosine(9) in tRNA + S-adenosyl-L-methionine = N(1)-methylguanosine(9) in tRNA + S-adenosyl-L-homocysteine + H(+)</text>
        <dbReference type="Rhea" id="RHEA:43156"/>
        <dbReference type="Rhea" id="RHEA-COMP:10367"/>
        <dbReference type="Rhea" id="RHEA-COMP:10368"/>
        <dbReference type="ChEBI" id="CHEBI:15378"/>
        <dbReference type="ChEBI" id="CHEBI:57856"/>
        <dbReference type="ChEBI" id="CHEBI:59789"/>
        <dbReference type="ChEBI" id="CHEBI:73542"/>
        <dbReference type="ChEBI" id="CHEBI:74269"/>
        <dbReference type="EC" id="2.1.1.221"/>
    </reaction>
</comment>
<dbReference type="InterPro" id="IPR038459">
    <property type="entry name" value="MT_TRM10-typ_sf"/>
</dbReference>
<dbReference type="AlphaFoldDB" id="A0A1E4TCD6"/>
<evidence type="ECO:0000259" key="12">
    <source>
        <dbReference type="PROSITE" id="PS51675"/>
    </source>
</evidence>
<dbReference type="CDD" id="cd18089">
    <property type="entry name" value="SPOUT_Trm10-like"/>
    <property type="match status" value="1"/>
</dbReference>
<dbReference type="GO" id="GO:0052905">
    <property type="term" value="F:tRNA (guanosine(9)-N1)-methyltransferase activity"/>
    <property type="evidence" value="ECO:0007669"/>
    <property type="project" value="UniProtKB-EC"/>
</dbReference>
<evidence type="ECO:0000256" key="5">
    <source>
        <dbReference type="ARBA" id="ARBA00022691"/>
    </source>
</evidence>
<dbReference type="FunFam" id="3.40.1280.30:FF:000001">
    <property type="entry name" value="tRNA methyltransferase 10 homolog A"/>
    <property type="match status" value="1"/>
</dbReference>
<feature type="binding site" evidence="10">
    <location>
        <position position="218"/>
    </location>
    <ligand>
        <name>S-adenosyl-L-methionine</name>
        <dbReference type="ChEBI" id="CHEBI:59789"/>
    </ligand>
</feature>
<evidence type="ECO:0000256" key="1">
    <source>
        <dbReference type="ARBA" id="ARBA00012797"/>
    </source>
</evidence>
<dbReference type="GO" id="GO:0005634">
    <property type="term" value="C:nucleus"/>
    <property type="evidence" value="ECO:0007669"/>
    <property type="project" value="TreeGrafter"/>
</dbReference>
<evidence type="ECO:0000256" key="8">
    <source>
        <dbReference type="ARBA" id="ARBA00048434"/>
    </source>
</evidence>
<dbReference type="EC" id="2.1.1.221" evidence="1"/>
<dbReference type="InterPro" id="IPR007356">
    <property type="entry name" value="tRNA_m1G_MeTrfase_euk"/>
</dbReference>
<evidence type="ECO:0000256" key="9">
    <source>
        <dbReference type="PIRSR" id="PIRSR016323-1"/>
    </source>
</evidence>
<dbReference type="PIRSF" id="PIRSF016323">
    <property type="entry name" value="tRNA_m1G_mtfrase_met"/>
    <property type="match status" value="1"/>
</dbReference>
<evidence type="ECO:0000256" key="11">
    <source>
        <dbReference type="SAM" id="MobiDB-lite"/>
    </source>
</evidence>
<feature type="region of interest" description="Disordered" evidence="11">
    <location>
        <begin position="28"/>
        <end position="68"/>
    </location>
</feature>
<feature type="region of interest" description="Disordered" evidence="11">
    <location>
        <begin position="265"/>
        <end position="290"/>
    </location>
</feature>
<dbReference type="GO" id="GO:0002939">
    <property type="term" value="P:tRNA N1-guanine methylation"/>
    <property type="evidence" value="ECO:0007669"/>
    <property type="project" value="EnsemblFungi"/>
</dbReference>
<feature type="compositionally biased region" description="Basic and acidic residues" evidence="11">
    <location>
        <begin position="49"/>
        <end position="60"/>
    </location>
</feature>
<keyword evidence="14" id="KW-1185">Reference proteome</keyword>
<dbReference type="EMBL" id="KV453843">
    <property type="protein sequence ID" value="ODV89430.1"/>
    <property type="molecule type" value="Genomic_DNA"/>
</dbReference>
<reference evidence="14" key="1">
    <citation type="submission" date="2016-02" db="EMBL/GenBank/DDBJ databases">
        <title>Comparative genomics of biotechnologically important yeasts.</title>
        <authorList>
            <consortium name="DOE Joint Genome Institute"/>
            <person name="Riley R."/>
            <person name="Haridas S."/>
            <person name="Wolfe K.H."/>
            <person name="Lopes M.R."/>
            <person name="Hittinger C.T."/>
            <person name="Goker M."/>
            <person name="Salamov A."/>
            <person name="Wisecaver J."/>
            <person name="Long T.M."/>
            <person name="Aerts A.L."/>
            <person name="Barry K."/>
            <person name="Choi C."/>
            <person name="Clum A."/>
            <person name="Coughlan A.Y."/>
            <person name="Deshpande S."/>
            <person name="Douglass A.P."/>
            <person name="Hanson S.J."/>
            <person name="Klenk H.-P."/>
            <person name="Labutti K."/>
            <person name="Lapidus A."/>
            <person name="Lindquist E."/>
            <person name="Lipzen A."/>
            <person name="Meier-Kolthoff J.P."/>
            <person name="Ohm R.A."/>
            <person name="Otillar R.P."/>
            <person name="Pangilinan J."/>
            <person name="Peng Y."/>
            <person name="Rokas A."/>
            <person name="Rosa C.A."/>
            <person name="Scheuner C."/>
            <person name="Sibirny A.A."/>
            <person name="Slot J.C."/>
            <person name="Stielow J.B."/>
            <person name="Sun H."/>
            <person name="Kurtzman C.P."/>
            <person name="Blackwell M."/>
            <person name="Jeffries T.W."/>
            <person name="Grigoriev I.V."/>
        </authorList>
    </citation>
    <scope>NUCLEOTIDE SEQUENCE [LARGE SCALE GENOMIC DNA]</scope>
    <source>
        <strain evidence="14">NRRL Y-17796</strain>
    </source>
</reference>
<evidence type="ECO:0000313" key="14">
    <source>
        <dbReference type="Proteomes" id="UP000095023"/>
    </source>
</evidence>
<dbReference type="OrthoDB" id="278300at2759"/>
<feature type="binding site" evidence="10">
    <location>
        <position position="192"/>
    </location>
    <ligand>
        <name>S-adenosyl-L-methionine</name>
        <dbReference type="ChEBI" id="CHEBI:59789"/>
    </ligand>
</feature>